<proteinExistence type="predicted"/>
<feature type="compositionally biased region" description="Low complexity" evidence="1">
    <location>
        <begin position="92"/>
        <end position="108"/>
    </location>
</feature>
<dbReference type="Pfam" id="PF23287">
    <property type="entry name" value="KOW7_SPT5"/>
    <property type="match status" value="1"/>
</dbReference>
<evidence type="ECO:0000313" key="5">
    <source>
        <dbReference type="RefSeq" id="XP_026688013.1"/>
    </source>
</evidence>
<dbReference type="CDD" id="cd06086">
    <property type="entry name" value="KOW_Spt5_6"/>
    <property type="match status" value="1"/>
</dbReference>
<dbReference type="Gene3D" id="2.30.30.30">
    <property type="match status" value="1"/>
</dbReference>
<feature type="compositionally biased region" description="Polar residues" evidence="1">
    <location>
        <begin position="127"/>
        <end position="140"/>
    </location>
</feature>
<feature type="domain" description="Spt5 KOW" evidence="2">
    <location>
        <begin position="207"/>
        <end position="257"/>
    </location>
</feature>
<feature type="region of interest" description="Disordered" evidence="1">
    <location>
        <begin position="27"/>
        <end position="152"/>
    </location>
</feature>
<accession>A0A3Q0JLI8</accession>
<feature type="compositionally biased region" description="Polar residues" evidence="1">
    <location>
        <begin position="75"/>
        <end position="91"/>
    </location>
</feature>
<keyword evidence="5" id="KW-0251">Elongation factor</keyword>
<dbReference type="Pfam" id="PF23288">
    <property type="entry name" value="KOW6_SPT5"/>
    <property type="match status" value="1"/>
</dbReference>
<feature type="domain" description="Spt5 KOW" evidence="3">
    <location>
        <begin position="152"/>
        <end position="206"/>
    </location>
</feature>
<keyword evidence="5" id="KW-0648">Protein biosynthesis</keyword>
<evidence type="ECO:0000259" key="3">
    <source>
        <dbReference type="Pfam" id="PF23288"/>
    </source>
</evidence>
<dbReference type="InterPro" id="IPR057934">
    <property type="entry name" value="KOW_Spt5_7"/>
</dbReference>
<dbReference type="KEGG" id="dci:103521607"/>
<dbReference type="GeneID" id="103521607"/>
<evidence type="ECO:0000259" key="2">
    <source>
        <dbReference type="Pfam" id="PF23287"/>
    </source>
</evidence>
<gene>
    <name evidence="5" type="primary">LOC103521607</name>
</gene>
<organism evidence="4 5">
    <name type="scientific">Diaphorina citri</name>
    <name type="common">Asian citrus psyllid</name>
    <dbReference type="NCBI Taxonomy" id="121845"/>
    <lineage>
        <taxon>Eukaryota</taxon>
        <taxon>Metazoa</taxon>
        <taxon>Ecdysozoa</taxon>
        <taxon>Arthropoda</taxon>
        <taxon>Hexapoda</taxon>
        <taxon>Insecta</taxon>
        <taxon>Pterygota</taxon>
        <taxon>Neoptera</taxon>
        <taxon>Paraneoptera</taxon>
        <taxon>Hemiptera</taxon>
        <taxon>Sternorrhyncha</taxon>
        <taxon>Psylloidea</taxon>
        <taxon>Psyllidae</taxon>
        <taxon>Diaphorininae</taxon>
        <taxon>Diaphorina</taxon>
    </lineage>
</organism>
<sequence length="261" mass="28213">MRCCFVAVYKCKEFLFSFSVGSRTPGGGATPLHDGSRTPGPWDPSSTPARSIHNDAYPMDDSFNNSYPHTPGTMYGSSSEHTSYSPLQASPSPSGYQSHSGVSSGSSSYLGATPSPSSEAAPYGTPSPLSYSSRQASPFTPGTGLDQYPTPEWHTTDIEVRINENARDPEFRGQIGVIRHLGSGVCSVYLAEEERTLSIEAHELEPVMPQPNDKVKVIVGEHKECTGVLLSVDNGEGVVKLTEEDDVKMIDVKFLCKYKPE</sequence>
<evidence type="ECO:0000256" key="1">
    <source>
        <dbReference type="SAM" id="MobiDB-lite"/>
    </source>
</evidence>
<keyword evidence="4" id="KW-1185">Reference proteome</keyword>
<dbReference type="GO" id="GO:0003746">
    <property type="term" value="F:translation elongation factor activity"/>
    <property type="evidence" value="ECO:0007669"/>
    <property type="project" value="UniProtKB-KW"/>
</dbReference>
<name>A0A3Q0JLI8_DIACI</name>
<dbReference type="InterPro" id="IPR041980">
    <property type="entry name" value="KOW_Spt5_6_metazoa"/>
</dbReference>
<dbReference type="InterPro" id="IPR014722">
    <property type="entry name" value="Rib_uL2_dom2"/>
</dbReference>
<dbReference type="STRING" id="121845.A0A3Q0JLI8"/>
<protein>
    <submittedName>
        <fullName evidence="5">Transcription elongation factor SPT5</fullName>
    </submittedName>
</protein>
<dbReference type="RefSeq" id="XP_026688013.1">
    <property type="nucleotide sequence ID" value="XM_026832212.1"/>
</dbReference>
<dbReference type="PaxDb" id="121845-A0A3Q0JLI8"/>
<dbReference type="AlphaFoldDB" id="A0A3Q0JLI8"/>
<reference evidence="5" key="1">
    <citation type="submission" date="2025-08" db="UniProtKB">
        <authorList>
            <consortium name="RefSeq"/>
        </authorList>
    </citation>
    <scope>IDENTIFICATION</scope>
</reference>
<dbReference type="Proteomes" id="UP000079169">
    <property type="component" value="Unplaced"/>
</dbReference>
<evidence type="ECO:0000313" key="4">
    <source>
        <dbReference type="Proteomes" id="UP000079169"/>
    </source>
</evidence>